<dbReference type="EMBL" id="JBHUKU010000028">
    <property type="protein sequence ID" value="MFD2465073.1"/>
    <property type="molecule type" value="Genomic_DNA"/>
</dbReference>
<keyword evidence="1" id="KW-0732">Signal</keyword>
<evidence type="ECO:0000313" key="2">
    <source>
        <dbReference type="EMBL" id="MFD2465073.1"/>
    </source>
</evidence>
<protein>
    <recommendedName>
        <fullName evidence="4">Secreted protein</fullName>
    </recommendedName>
</protein>
<evidence type="ECO:0000313" key="3">
    <source>
        <dbReference type="Proteomes" id="UP001597419"/>
    </source>
</evidence>
<comment type="caution">
    <text evidence="2">The sequence shown here is derived from an EMBL/GenBank/DDBJ whole genome shotgun (WGS) entry which is preliminary data.</text>
</comment>
<feature type="signal peptide" evidence="1">
    <location>
        <begin position="1"/>
        <end position="29"/>
    </location>
</feature>
<proteinExistence type="predicted"/>
<gene>
    <name evidence="2" type="ORF">ACFSYJ_41090</name>
</gene>
<keyword evidence="3" id="KW-1185">Reference proteome</keyword>
<organism evidence="2 3">
    <name type="scientific">Amycolatopsis samaneae</name>
    <dbReference type="NCBI Taxonomy" id="664691"/>
    <lineage>
        <taxon>Bacteria</taxon>
        <taxon>Bacillati</taxon>
        <taxon>Actinomycetota</taxon>
        <taxon>Actinomycetes</taxon>
        <taxon>Pseudonocardiales</taxon>
        <taxon>Pseudonocardiaceae</taxon>
        <taxon>Amycolatopsis</taxon>
    </lineage>
</organism>
<dbReference type="Proteomes" id="UP001597419">
    <property type="component" value="Unassembled WGS sequence"/>
</dbReference>
<sequence>MALPKYSRSVAVVLAAGILSLGVVPVAAAAPGTETTSAASQATARSALEKVVTTANVDALIAAGDAETARQLAPVKAALAAGDDGGIDIIGGLKDLLKFAQPIIVQALRVGGPIAATVLETIGDLVAAIPGVSIGGPITQAVLKPIALLIRAGAPVLADLIEGIRIEGTSKARARQIFTDHLRETEKLPEDSAKVFGAVLAEVYGS</sequence>
<evidence type="ECO:0000256" key="1">
    <source>
        <dbReference type="SAM" id="SignalP"/>
    </source>
</evidence>
<reference evidence="3" key="1">
    <citation type="journal article" date="2019" name="Int. J. Syst. Evol. Microbiol.">
        <title>The Global Catalogue of Microorganisms (GCM) 10K type strain sequencing project: providing services to taxonomists for standard genome sequencing and annotation.</title>
        <authorList>
            <consortium name="The Broad Institute Genomics Platform"/>
            <consortium name="The Broad Institute Genome Sequencing Center for Infectious Disease"/>
            <person name="Wu L."/>
            <person name="Ma J."/>
        </authorList>
    </citation>
    <scope>NUCLEOTIDE SEQUENCE [LARGE SCALE GENOMIC DNA]</scope>
    <source>
        <strain evidence="3">CGMCC 4.7643</strain>
    </source>
</reference>
<evidence type="ECO:0008006" key="4">
    <source>
        <dbReference type="Google" id="ProtNLM"/>
    </source>
</evidence>
<feature type="chain" id="PRO_5047187697" description="Secreted protein" evidence="1">
    <location>
        <begin position="30"/>
        <end position="206"/>
    </location>
</feature>
<name>A0ABW5GVW7_9PSEU</name>
<dbReference type="RefSeq" id="WP_345399047.1">
    <property type="nucleotide sequence ID" value="NZ_BAABHG010000010.1"/>
</dbReference>
<accession>A0ABW5GVW7</accession>